<dbReference type="AlphaFoldDB" id="A0A2R6XV97"/>
<dbReference type="Proteomes" id="UP000244005">
    <property type="component" value="Unassembled WGS sequence"/>
</dbReference>
<keyword evidence="2" id="KW-1185">Reference proteome</keyword>
<organism evidence="1 2">
    <name type="scientific">Marchantia polymorpha</name>
    <name type="common">Common liverwort</name>
    <name type="synonym">Marchantia aquatica</name>
    <dbReference type="NCBI Taxonomy" id="3197"/>
    <lineage>
        <taxon>Eukaryota</taxon>
        <taxon>Viridiplantae</taxon>
        <taxon>Streptophyta</taxon>
        <taxon>Embryophyta</taxon>
        <taxon>Marchantiophyta</taxon>
        <taxon>Marchantiopsida</taxon>
        <taxon>Marchantiidae</taxon>
        <taxon>Marchantiales</taxon>
        <taxon>Marchantiaceae</taxon>
        <taxon>Marchantia</taxon>
    </lineage>
</organism>
<reference evidence="2" key="1">
    <citation type="journal article" date="2017" name="Cell">
        <title>Insights into land plant evolution garnered from the Marchantia polymorpha genome.</title>
        <authorList>
            <person name="Bowman J.L."/>
            <person name="Kohchi T."/>
            <person name="Yamato K.T."/>
            <person name="Jenkins J."/>
            <person name="Shu S."/>
            <person name="Ishizaki K."/>
            <person name="Yamaoka S."/>
            <person name="Nishihama R."/>
            <person name="Nakamura Y."/>
            <person name="Berger F."/>
            <person name="Adam C."/>
            <person name="Aki S.S."/>
            <person name="Althoff F."/>
            <person name="Araki T."/>
            <person name="Arteaga-Vazquez M.A."/>
            <person name="Balasubrmanian S."/>
            <person name="Barry K."/>
            <person name="Bauer D."/>
            <person name="Boehm C.R."/>
            <person name="Briginshaw L."/>
            <person name="Caballero-Perez J."/>
            <person name="Catarino B."/>
            <person name="Chen F."/>
            <person name="Chiyoda S."/>
            <person name="Chovatia M."/>
            <person name="Davies K.M."/>
            <person name="Delmans M."/>
            <person name="Demura T."/>
            <person name="Dierschke T."/>
            <person name="Dolan L."/>
            <person name="Dorantes-Acosta A.E."/>
            <person name="Eklund D.M."/>
            <person name="Florent S.N."/>
            <person name="Flores-Sandoval E."/>
            <person name="Fujiyama A."/>
            <person name="Fukuzawa H."/>
            <person name="Galik B."/>
            <person name="Grimanelli D."/>
            <person name="Grimwood J."/>
            <person name="Grossniklaus U."/>
            <person name="Hamada T."/>
            <person name="Haseloff J."/>
            <person name="Hetherington A.J."/>
            <person name="Higo A."/>
            <person name="Hirakawa Y."/>
            <person name="Hundley H.N."/>
            <person name="Ikeda Y."/>
            <person name="Inoue K."/>
            <person name="Inoue S.I."/>
            <person name="Ishida S."/>
            <person name="Jia Q."/>
            <person name="Kakita M."/>
            <person name="Kanazawa T."/>
            <person name="Kawai Y."/>
            <person name="Kawashima T."/>
            <person name="Kennedy M."/>
            <person name="Kinose K."/>
            <person name="Kinoshita T."/>
            <person name="Kohara Y."/>
            <person name="Koide E."/>
            <person name="Komatsu K."/>
            <person name="Kopischke S."/>
            <person name="Kubo M."/>
            <person name="Kyozuka J."/>
            <person name="Lagercrantz U."/>
            <person name="Lin S.S."/>
            <person name="Lindquist E."/>
            <person name="Lipzen A.M."/>
            <person name="Lu C.W."/>
            <person name="De Luna E."/>
            <person name="Martienssen R.A."/>
            <person name="Minamino N."/>
            <person name="Mizutani M."/>
            <person name="Mizutani M."/>
            <person name="Mochizuki N."/>
            <person name="Monte I."/>
            <person name="Mosher R."/>
            <person name="Nagasaki H."/>
            <person name="Nakagami H."/>
            <person name="Naramoto S."/>
            <person name="Nishitani K."/>
            <person name="Ohtani M."/>
            <person name="Okamoto T."/>
            <person name="Okumura M."/>
            <person name="Phillips J."/>
            <person name="Pollak B."/>
            <person name="Reinders A."/>
            <person name="Rovekamp M."/>
            <person name="Sano R."/>
            <person name="Sawa S."/>
            <person name="Schmid M.W."/>
            <person name="Shirakawa M."/>
            <person name="Solano R."/>
            <person name="Spunde A."/>
            <person name="Suetsugu N."/>
            <person name="Sugano S."/>
            <person name="Sugiyama A."/>
            <person name="Sun R."/>
            <person name="Suzuki Y."/>
            <person name="Takenaka M."/>
            <person name="Takezawa D."/>
            <person name="Tomogane H."/>
            <person name="Tsuzuki M."/>
            <person name="Ueda T."/>
            <person name="Umeda M."/>
            <person name="Ward J.M."/>
            <person name="Watanabe Y."/>
            <person name="Yazaki K."/>
            <person name="Yokoyama R."/>
            <person name="Yoshitake Y."/>
            <person name="Yotsui I."/>
            <person name="Zachgo S."/>
            <person name="Schmutz J."/>
        </authorList>
    </citation>
    <scope>NUCLEOTIDE SEQUENCE [LARGE SCALE GENOMIC DNA]</scope>
    <source>
        <strain evidence="2">Tak-1</strain>
    </source>
</reference>
<gene>
    <name evidence="1" type="ORF">MARPO_0001s0088</name>
</gene>
<protein>
    <submittedName>
        <fullName evidence="1">Uncharacterized protein</fullName>
    </submittedName>
</protein>
<evidence type="ECO:0000313" key="2">
    <source>
        <dbReference type="Proteomes" id="UP000244005"/>
    </source>
</evidence>
<name>A0A2R6XV97_MARPO</name>
<evidence type="ECO:0000313" key="1">
    <source>
        <dbReference type="EMBL" id="PTQ50028.1"/>
    </source>
</evidence>
<dbReference type="EMBL" id="KZ772673">
    <property type="protein sequence ID" value="PTQ50028.1"/>
    <property type="molecule type" value="Genomic_DNA"/>
</dbReference>
<proteinExistence type="predicted"/>
<sequence>MLLLEDPRAKCGETDWERKMTKSRTLMKPCGGHALADSISTAENTLDPVIPSAERFSPKRAAANGENVLWVMGEIDKAPSPPIRN</sequence>
<accession>A0A2R6XV97</accession>